<comment type="subcellular location">
    <subcellularLocation>
        <location evidence="1">Nucleus</location>
    </subcellularLocation>
</comment>
<feature type="transmembrane region" description="Helical" evidence="4">
    <location>
        <begin position="12"/>
        <end position="32"/>
    </location>
</feature>
<proteinExistence type="predicted"/>
<keyword evidence="4" id="KW-1133">Transmembrane helix</keyword>
<keyword evidence="2" id="KW-0539">Nucleus</keyword>
<gene>
    <name evidence="5" type="ORF">D0Z07_2826</name>
</gene>
<reference evidence="5" key="1">
    <citation type="submission" date="2019-07" db="EMBL/GenBank/DDBJ databases">
        <title>Hyphodiscus hymeniophilus genome sequencing and assembly.</title>
        <authorList>
            <person name="Kramer G."/>
            <person name="Nodwell J."/>
        </authorList>
    </citation>
    <scope>NUCLEOTIDE SEQUENCE</scope>
    <source>
        <strain evidence="5">ATCC 34498</strain>
    </source>
</reference>
<sequence length="719" mass="81154">MAGLTPAAQDRLFFLGIGLSACAVIGLMRRMLIQYQQSAIVEQSESKPQYITQDVEDSLKLSTLDKLLDSPNYSIQETTAIIICERALHDGSTVDALLFTITRPAHATREQGIRALTMMMNSSTVTMISKPKTYAALVKCLEYSITDYKHNDYDSDWDNWQLRDVVEQGCLLVLAQLVNKFGVEGIIKARFVERWLVKEPWGGADDDERQLNFMDSLTKHFRLNELCLPLFRDDAGKKALEDAKLLPAGKIIYHESEVDVKMTNGEGTAGEDFEEIFADSSRRRRDQTSEEEHLRRRHREAMVLNDGYTQRILWEDSEARIGMRRRGPTKKIPRFSSQGSSPMGNTNTSASHVMESIANEEGNSSVAVSYREGDSTTPVVDKISVGNRNIFAIGEKLVPNLEQHHSDGTSRSIGGQREEDDLMLFASVIMLMVQDKVSGEPCRNLRLHLKFAQHFERSPGLRQVTVHYRFLRNILLYNDLLAAISSGNQTLRDYGQSTSVITVNSDSPPSGDSLTMVAFTRNTYYFPILLSRIANRDKMVSIADIEVWDGNMFWLPSFSSAEIAGAASTTDLQRSSVSVGNEFENLLISEIYRNAARVLYYQRLHHEPEESEPGSSGPEDEPSYTSHIRHFTSILLANLRSLPLGSAYESSLLLPIGIIATEIRDISDRADVLSRLQLLENRFQLNQFRRFREKISAYWEASEKQNLKQEFTCDAILLG</sequence>
<evidence type="ECO:0000256" key="2">
    <source>
        <dbReference type="ARBA" id="ARBA00023242"/>
    </source>
</evidence>
<evidence type="ECO:0000256" key="1">
    <source>
        <dbReference type="ARBA" id="ARBA00004123"/>
    </source>
</evidence>
<keyword evidence="6" id="KW-1185">Reference proteome</keyword>
<name>A0A9P7AZA9_9HELO</name>
<protein>
    <recommendedName>
        <fullName evidence="7">Cytoskeleton-associated protein</fullName>
    </recommendedName>
</protein>
<dbReference type="Pfam" id="PF11951">
    <property type="entry name" value="Fungal_trans_2"/>
    <property type="match status" value="1"/>
</dbReference>
<dbReference type="Proteomes" id="UP000785200">
    <property type="component" value="Unassembled WGS sequence"/>
</dbReference>
<keyword evidence="4" id="KW-0812">Transmembrane</keyword>
<comment type="caution">
    <text evidence="5">The sequence shown here is derived from an EMBL/GenBank/DDBJ whole genome shotgun (WGS) entry which is preliminary data.</text>
</comment>
<evidence type="ECO:0008006" key="7">
    <source>
        <dbReference type="Google" id="ProtNLM"/>
    </source>
</evidence>
<feature type="compositionally biased region" description="Polar residues" evidence="3">
    <location>
        <begin position="335"/>
        <end position="349"/>
    </location>
</feature>
<dbReference type="PANTHER" id="PTHR37534:SF46">
    <property type="entry name" value="ZN(II)2CYS6 TRANSCRIPTION FACTOR (EUROFUNG)"/>
    <property type="match status" value="1"/>
</dbReference>
<organism evidence="5 6">
    <name type="scientific">Hyphodiscus hymeniophilus</name>
    <dbReference type="NCBI Taxonomy" id="353542"/>
    <lineage>
        <taxon>Eukaryota</taxon>
        <taxon>Fungi</taxon>
        <taxon>Dikarya</taxon>
        <taxon>Ascomycota</taxon>
        <taxon>Pezizomycotina</taxon>
        <taxon>Leotiomycetes</taxon>
        <taxon>Helotiales</taxon>
        <taxon>Hyphodiscaceae</taxon>
        <taxon>Hyphodiscus</taxon>
    </lineage>
</organism>
<keyword evidence="4" id="KW-0472">Membrane</keyword>
<evidence type="ECO:0000256" key="4">
    <source>
        <dbReference type="SAM" id="Phobius"/>
    </source>
</evidence>
<dbReference type="AlphaFoldDB" id="A0A9P7AZA9"/>
<dbReference type="EMBL" id="VNKQ01000005">
    <property type="protein sequence ID" value="KAG0650864.1"/>
    <property type="molecule type" value="Genomic_DNA"/>
</dbReference>
<dbReference type="OrthoDB" id="5385189at2759"/>
<dbReference type="InterPro" id="IPR021858">
    <property type="entry name" value="Fun_TF"/>
</dbReference>
<accession>A0A9P7AZA9</accession>
<dbReference type="PANTHER" id="PTHR37534">
    <property type="entry name" value="TRANSCRIPTIONAL ACTIVATOR PROTEIN UGA3"/>
    <property type="match status" value="1"/>
</dbReference>
<evidence type="ECO:0000313" key="5">
    <source>
        <dbReference type="EMBL" id="KAG0650864.1"/>
    </source>
</evidence>
<feature type="region of interest" description="Disordered" evidence="3">
    <location>
        <begin position="328"/>
        <end position="349"/>
    </location>
</feature>
<evidence type="ECO:0000256" key="3">
    <source>
        <dbReference type="SAM" id="MobiDB-lite"/>
    </source>
</evidence>
<dbReference type="GO" id="GO:0005634">
    <property type="term" value="C:nucleus"/>
    <property type="evidence" value="ECO:0007669"/>
    <property type="project" value="UniProtKB-SubCell"/>
</dbReference>
<evidence type="ECO:0000313" key="6">
    <source>
        <dbReference type="Proteomes" id="UP000785200"/>
    </source>
</evidence>